<protein>
    <submittedName>
        <fullName evidence="1">Uncharacterized protein</fullName>
    </submittedName>
</protein>
<accession>A0A0S2ZPN4</accession>
<dbReference type="AlphaFoldDB" id="A0A0S2ZPN4"/>
<dbReference type="EMBL" id="CP013331">
    <property type="protein sequence ID" value="ALQ40928.1"/>
    <property type="molecule type" value="Genomic_DNA"/>
</dbReference>
<dbReference type="KEGG" id="fhw:RN87_10425"/>
<sequence>MEAKIIQEFKGILNNVLIENEKLYYCIEYILSKIEDKFGECFNKKFVEDLKITLNKLYYKNEYFYFEDFEREIDFDVDSFKRLVFRYNYETYGFESLNEGIFNGKYDINESYS</sequence>
<organism evidence="1">
    <name type="scientific">Fusobacterium hwasookii ChDC F174</name>
    <dbReference type="NCBI Taxonomy" id="1307442"/>
    <lineage>
        <taxon>Bacteria</taxon>
        <taxon>Fusobacteriati</taxon>
        <taxon>Fusobacteriota</taxon>
        <taxon>Fusobacteriia</taxon>
        <taxon>Fusobacteriales</taxon>
        <taxon>Fusobacteriaceae</taxon>
        <taxon>Fusobacterium</taxon>
    </lineage>
</organism>
<gene>
    <name evidence="1" type="ORF">RN87_10425</name>
</gene>
<evidence type="ECO:0000313" key="2">
    <source>
        <dbReference type="Proteomes" id="UP000063275"/>
    </source>
</evidence>
<dbReference type="OrthoDB" id="88927at2"/>
<name>A0A0S2ZPN4_9FUSO</name>
<dbReference type="RefSeq" id="WP_029493817.1">
    <property type="nucleotide sequence ID" value="NZ_ATKF01000105.1"/>
</dbReference>
<dbReference type="Proteomes" id="UP000063275">
    <property type="component" value="Chromosome"/>
</dbReference>
<reference evidence="1 2" key="1">
    <citation type="submission" date="2015-11" db="EMBL/GenBank/DDBJ databases">
        <authorList>
            <person name="Zhang Y."/>
            <person name="Guo Z."/>
        </authorList>
    </citation>
    <scope>NUCLEOTIDE SEQUENCE [LARGE SCALE GENOMIC DNA]</scope>
    <source>
        <strain evidence="1 2">ChDC F174</strain>
    </source>
</reference>
<evidence type="ECO:0000313" key="1">
    <source>
        <dbReference type="EMBL" id="ALQ40928.1"/>
    </source>
</evidence>
<proteinExistence type="predicted"/>